<name>A0A371R631_9CREN</name>
<accession>A0A371R631</accession>
<comment type="caution">
    <text evidence="4">The sequence shown here is derived from an EMBL/GenBank/DDBJ whole genome shotgun (WGS) entry which is preliminary data.</text>
</comment>
<dbReference type="Proteomes" id="UP000257123">
    <property type="component" value="Unassembled WGS sequence"/>
</dbReference>
<dbReference type="OMA" id="DRWLCTG"/>
<evidence type="ECO:0000256" key="1">
    <source>
        <dbReference type="ARBA" id="ARBA00001966"/>
    </source>
</evidence>
<dbReference type="SUPFAM" id="SSF54862">
    <property type="entry name" value="4Fe-4S ferredoxins"/>
    <property type="match status" value="1"/>
</dbReference>
<dbReference type="EMBL" id="NMUE01000004">
    <property type="protein sequence ID" value="RFA97699.1"/>
    <property type="molecule type" value="Genomic_DNA"/>
</dbReference>
<proteinExistence type="predicted"/>
<reference evidence="5 6" key="1">
    <citation type="submission" date="2017-07" db="EMBL/GenBank/DDBJ databases">
        <title>Draft genome sequence of aerobic hyperthermophilic archaea, Pyrobaculum aerophilum YKB31 and YKB32.</title>
        <authorList>
            <person name="Mochizuki T."/>
            <person name="Berliner A.J."/>
            <person name="Yoshida-Takashima Y."/>
            <person name="Takaki Y."/>
            <person name="Nunoura T."/>
            <person name="Takai K."/>
        </authorList>
    </citation>
    <scope>NUCLEOTIDE SEQUENCE [LARGE SCALE GENOMIC DNA]</scope>
    <source>
        <strain evidence="3 6">YKB31</strain>
        <strain evidence="4 5">YKB32</strain>
    </source>
</reference>
<dbReference type="Proteomes" id="UP000651120">
    <property type="component" value="Unassembled WGS sequence"/>
</dbReference>
<dbReference type="Proteomes" id="UP000256877">
    <property type="component" value="Unassembled WGS sequence"/>
</dbReference>
<evidence type="ECO:0000313" key="2">
    <source>
        <dbReference type="EMBL" id="HII46025.1"/>
    </source>
</evidence>
<evidence type="ECO:0000313" key="3">
    <source>
        <dbReference type="EMBL" id="RFA97699.1"/>
    </source>
</evidence>
<comment type="cofactor">
    <cofactor evidence="1">
        <name>[4Fe-4S] cluster</name>
        <dbReference type="ChEBI" id="CHEBI:49883"/>
    </cofactor>
</comment>
<evidence type="ECO:0000313" key="4">
    <source>
        <dbReference type="EMBL" id="RFA99513.1"/>
    </source>
</evidence>
<dbReference type="AlphaFoldDB" id="A0A371R631"/>
<dbReference type="RefSeq" id="WP_011007362.1">
    <property type="nucleotide sequence ID" value="NZ_DAIOPL010000006.1"/>
</dbReference>
<dbReference type="GeneID" id="1465115"/>
<evidence type="ECO:0000313" key="6">
    <source>
        <dbReference type="Proteomes" id="UP000257123"/>
    </source>
</evidence>
<dbReference type="EMBL" id="NMUF01000005">
    <property type="protein sequence ID" value="RFA99513.1"/>
    <property type="molecule type" value="Genomic_DNA"/>
</dbReference>
<dbReference type="EMBL" id="DUJP01000006">
    <property type="protein sequence ID" value="HII46025.1"/>
    <property type="molecule type" value="Genomic_DNA"/>
</dbReference>
<sequence length="76" mass="8353">MIYVKVDRWLCTGCGLCQGAVFEIVEGLSAVKAQFRIDGRIDEGIVGDELLPNVQRAAKACPNGGIIWRRLSGDFR</sequence>
<protein>
    <submittedName>
        <fullName evidence="4">Ferredoxin</fullName>
    </submittedName>
</protein>
<dbReference type="InterPro" id="IPR052395">
    <property type="entry name" value="ET_Ferredoxin"/>
</dbReference>
<dbReference type="Gene3D" id="3.30.70.20">
    <property type="match status" value="1"/>
</dbReference>
<dbReference type="PANTHER" id="PTHR39163:SF1">
    <property type="entry name" value="FERREDOXIN"/>
    <property type="match status" value="1"/>
</dbReference>
<evidence type="ECO:0000313" key="5">
    <source>
        <dbReference type="Proteomes" id="UP000256877"/>
    </source>
</evidence>
<reference evidence="2" key="2">
    <citation type="journal article" date="2020" name="bioRxiv">
        <title>A rank-normalized archaeal taxonomy based on genome phylogeny resolves widespread incomplete and uneven classifications.</title>
        <authorList>
            <person name="Rinke C."/>
            <person name="Chuvochina M."/>
            <person name="Mussig A.J."/>
            <person name="Chaumeil P.-A."/>
            <person name="Waite D.W."/>
            <person name="Whitman W.B."/>
            <person name="Parks D.H."/>
            <person name="Hugenholtz P."/>
        </authorList>
    </citation>
    <scope>NUCLEOTIDE SEQUENCE</scope>
    <source>
        <strain evidence="2">UBA8839</strain>
    </source>
</reference>
<dbReference type="OrthoDB" id="24018at2157"/>
<organism evidence="4 5">
    <name type="scientific">Pyrobaculum aerophilum</name>
    <dbReference type="NCBI Taxonomy" id="13773"/>
    <lineage>
        <taxon>Archaea</taxon>
        <taxon>Thermoproteota</taxon>
        <taxon>Thermoprotei</taxon>
        <taxon>Thermoproteales</taxon>
        <taxon>Thermoproteaceae</taxon>
        <taxon>Pyrobaculum</taxon>
    </lineage>
</organism>
<dbReference type="Pfam" id="PF13459">
    <property type="entry name" value="Fer4_15"/>
    <property type="match status" value="1"/>
</dbReference>
<dbReference type="PANTHER" id="PTHR39163">
    <property type="entry name" value="FERREDOXIN"/>
    <property type="match status" value="1"/>
</dbReference>
<gene>
    <name evidence="3" type="ORF">CGL51_02205</name>
    <name evidence="4" type="ORF">CGL52_02970</name>
    <name evidence="2" type="ORF">HA333_00735</name>
</gene>